<dbReference type="RefSeq" id="WP_084722582.1">
    <property type="nucleotide sequence ID" value="NZ_JAFBBL010000001.1"/>
</dbReference>
<gene>
    <name evidence="10" type="ORF">NCTC10994_02844</name>
</gene>
<keyword evidence="3 10" id="KW-0808">Transferase</keyword>
<dbReference type="EC" id="2.4.1.-" evidence="10"/>
<reference evidence="10 11" key="1">
    <citation type="submission" date="2018-06" db="EMBL/GenBank/DDBJ databases">
        <authorList>
            <consortium name="Pathogen Informatics"/>
            <person name="Doyle S."/>
        </authorList>
    </citation>
    <scope>NUCLEOTIDE SEQUENCE [LARGE SCALE GENOMIC DNA]</scope>
    <source>
        <strain evidence="10 11">NCTC10994</strain>
    </source>
</reference>
<feature type="transmembrane region" description="Helical" evidence="9">
    <location>
        <begin position="120"/>
        <end position="137"/>
    </location>
</feature>
<evidence type="ECO:0000313" key="10">
    <source>
        <dbReference type="EMBL" id="SQI34612.1"/>
    </source>
</evidence>
<dbReference type="GO" id="GO:0016758">
    <property type="term" value="F:hexosyltransferase activity"/>
    <property type="evidence" value="ECO:0007669"/>
    <property type="project" value="InterPro"/>
</dbReference>
<keyword evidence="6 9" id="KW-0472">Membrane</keyword>
<feature type="transmembrane region" description="Helical" evidence="9">
    <location>
        <begin position="143"/>
        <end position="162"/>
    </location>
</feature>
<evidence type="ECO:0000256" key="3">
    <source>
        <dbReference type="ARBA" id="ARBA00022679"/>
    </source>
</evidence>
<keyword evidence="11" id="KW-1185">Reference proteome</keyword>
<feature type="region of interest" description="Disordered" evidence="8">
    <location>
        <begin position="390"/>
        <end position="438"/>
    </location>
</feature>
<evidence type="ECO:0000256" key="6">
    <source>
        <dbReference type="ARBA" id="ARBA00023136"/>
    </source>
</evidence>
<evidence type="ECO:0000256" key="2">
    <source>
        <dbReference type="ARBA" id="ARBA00022475"/>
    </source>
</evidence>
<organism evidence="10 11">
    <name type="scientific">Rhodococcus coprophilus</name>
    <dbReference type="NCBI Taxonomy" id="38310"/>
    <lineage>
        <taxon>Bacteria</taxon>
        <taxon>Bacillati</taxon>
        <taxon>Actinomycetota</taxon>
        <taxon>Actinomycetes</taxon>
        <taxon>Mycobacteriales</taxon>
        <taxon>Nocardiaceae</taxon>
        <taxon>Rhodococcus</taxon>
    </lineage>
</organism>
<evidence type="ECO:0000256" key="9">
    <source>
        <dbReference type="SAM" id="Phobius"/>
    </source>
</evidence>
<feature type="transmembrane region" description="Helical" evidence="9">
    <location>
        <begin position="327"/>
        <end position="346"/>
    </location>
</feature>
<dbReference type="KEGG" id="rcr:NCTC10994_02844"/>
<feature type="transmembrane region" description="Helical" evidence="9">
    <location>
        <begin position="12"/>
        <end position="31"/>
    </location>
</feature>
<keyword evidence="4 9" id="KW-0812">Transmembrane</keyword>
<feature type="transmembrane region" description="Helical" evidence="9">
    <location>
        <begin position="260"/>
        <end position="281"/>
    </location>
</feature>
<evidence type="ECO:0000256" key="7">
    <source>
        <dbReference type="ARBA" id="ARBA00024033"/>
    </source>
</evidence>
<keyword evidence="5 9" id="KW-1133">Transmembrane helix</keyword>
<keyword evidence="10" id="KW-0328">Glycosyltransferase</keyword>
<evidence type="ECO:0000256" key="1">
    <source>
        <dbReference type="ARBA" id="ARBA00004651"/>
    </source>
</evidence>
<keyword evidence="2" id="KW-1003">Cell membrane</keyword>
<proteinExistence type="inferred from homology"/>
<evidence type="ECO:0000256" key="5">
    <source>
        <dbReference type="ARBA" id="ARBA00022989"/>
    </source>
</evidence>
<dbReference type="STRING" id="1219011.GCA_001895045_02369"/>
<evidence type="ECO:0000256" key="8">
    <source>
        <dbReference type="SAM" id="MobiDB-lite"/>
    </source>
</evidence>
<dbReference type="Proteomes" id="UP000249091">
    <property type="component" value="Chromosome 1"/>
</dbReference>
<sequence>MLLTEVRSRPVQSALIAAGLVVTVLTVAGYMRDATTEYLMDLDVFRDAGWAFLHHTPLYTEGFFSHSGFRFIYPPFAAFLFAPMALVSSAVLQVVWTAGLIALVWWILQVVYRRLDVTRAGLVASATLGVVLALEPFRSNFAFGQINIVLMALVVADVLGVIPKRFRGVGIALAAAVKVTPAAFGLLLLLRRDLPSVARAFGAFIATVAFGYWLRPESTVFFWTEEFFATDRAGDPGFFRNQALTGLIARFDLSEGLSKALWLVGAALIVAATAWAAYRFLRADEPVVALAIVGLASLLAAPIAVTHHWVYALLLVPLLVAPRYRSWWPVLLPAALVFLAGPNHLLRDASSRGWVEQLLLEVLGISQCLAAIAVFVAAVIAARSRRPALPEAGESDAREAVPAGEQPTVGDNTAGDSTVQDQTTQDKKVQDQTVDATR</sequence>
<feature type="transmembrane region" description="Helical" evidence="9">
    <location>
        <begin position="287"/>
        <end position="320"/>
    </location>
</feature>
<dbReference type="EMBL" id="LS483468">
    <property type="protein sequence ID" value="SQI34612.1"/>
    <property type="molecule type" value="Genomic_DNA"/>
</dbReference>
<dbReference type="EC" id="2.4.-.-" evidence="10"/>
<dbReference type="Pfam" id="PF09594">
    <property type="entry name" value="GT87"/>
    <property type="match status" value="1"/>
</dbReference>
<comment type="similarity">
    <text evidence="7">Belongs to the glycosyltransferase 87 family.</text>
</comment>
<name>A0A2X4UJ25_9NOCA</name>
<comment type="subcellular location">
    <subcellularLocation>
        <location evidence="1">Cell membrane</location>
        <topology evidence="1">Multi-pass membrane protein</topology>
    </subcellularLocation>
</comment>
<evidence type="ECO:0000313" key="11">
    <source>
        <dbReference type="Proteomes" id="UP000249091"/>
    </source>
</evidence>
<feature type="transmembrane region" description="Helical" evidence="9">
    <location>
        <begin position="76"/>
        <end position="108"/>
    </location>
</feature>
<feature type="transmembrane region" description="Helical" evidence="9">
    <location>
        <begin position="358"/>
        <end position="382"/>
    </location>
</feature>
<dbReference type="InterPro" id="IPR018584">
    <property type="entry name" value="GT87"/>
</dbReference>
<accession>A0A2X4UJ25</accession>
<dbReference type="AlphaFoldDB" id="A0A2X4UJ25"/>
<feature type="transmembrane region" description="Helical" evidence="9">
    <location>
        <begin position="169"/>
        <end position="190"/>
    </location>
</feature>
<feature type="transmembrane region" description="Helical" evidence="9">
    <location>
        <begin position="196"/>
        <end position="214"/>
    </location>
</feature>
<dbReference type="GO" id="GO:0005886">
    <property type="term" value="C:plasma membrane"/>
    <property type="evidence" value="ECO:0007669"/>
    <property type="project" value="UniProtKB-SubCell"/>
</dbReference>
<evidence type="ECO:0000256" key="4">
    <source>
        <dbReference type="ARBA" id="ARBA00022692"/>
    </source>
</evidence>
<protein>
    <submittedName>
        <fullName evidence="10">Glycosyltransferase</fullName>
        <ecNumber evidence="10">2.4.-.-</ecNumber>
        <ecNumber evidence="10">2.4.1.-</ecNumber>
    </submittedName>
</protein>